<evidence type="ECO:0000313" key="3">
    <source>
        <dbReference type="Proteomes" id="UP001177023"/>
    </source>
</evidence>
<proteinExistence type="predicted"/>
<comment type="caution">
    <text evidence="2">The sequence shown here is derived from an EMBL/GenBank/DDBJ whole genome shotgun (WGS) entry which is preliminary data.</text>
</comment>
<feature type="non-terminal residue" evidence="2">
    <location>
        <position position="1"/>
    </location>
</feature>
<reference evidence="2" key="1">
    <citation type="submission" date="2023-06" db="EMBL/GenBank/DDBJ databases">
        <authorList>
            <person name="Delattre M."/>
        </authorList>
    </citation>
    <scope>NUCLEOTIDE SEQUENCE</scope>
    <source>
        <strain evidence="2">AF72</strain>
    </source>
</reference>
<dbReference type="InterPro" id="IPR036213">
    <property type="entry name" value="Calpain_III_sf"/>
</dbReference>
<dbReference type="AlphaFoldDB" id="A0AA36CMP7"/>
<dbReference type="InterPro" id="IPR022682">
    <property type="entry name" value="Calpain_domain_III"/>
</dbReference>
<dbReference type="GO" id="GO:0005829">
    <property type="term" value="C:cytosol"/>
    <property type="evidence" value="ECO:0007669"/>
    <property type="project" value="TreeGrafter"/>
</dbReference>
<sequence>NLIKFLDADGLILASVDEEALCSNSDYFRGLLTADFQEKAENRRSFTLTDEGVCTREDFVEFLHFLAGCRNGECTRVRSAERCAALLGLADRYLSIELTSLLCQAHGPVRRLMTGSNLPVFLRAALSTHSNIKLLDLCILTLLRLSRPLEVDQALQVVAESALVIDTFLDHLSSFMDRAQNSESEWWIEFEVVYFGQLCSRRNAKHRSGASRQRRQAERAILPHHQVAHQVPAFTNMREVTVRFRAPPGEYLIVPSTFEPYQEAEFLIRAYSNGDLKLTELH</sequence>
<dbReference type="SUPFAM" id="SSF49758">
    <property type="entry name" value="Calpain large subunit, middle domain (domain III)"/>
    <property type="match status" value="1"/>
</dbReference>
<dbReference type="PANTHER" id="PTHR23312">
    <property type="entry name" value="ARMC5 ARMADILLO REPEAT-CONTAINING -RELATED"/>
    <property type="match status" value="1"/>
</dbReference>
<keyword evidence="3" id="KW-1185">Reference proteome</keyword>
<dbReference type="Pfam" id="PF01067">
    <property type="entry name" value="Calpain_III"/>
    <property type="match status" value="1"/>
</dbReference>
<feature type="domain" description="Peptidase C2 calpain" evidence="1">
    <location>
        <begin position="177"/>
        <end position="279"/>
    </location>
</feature>
<dbReference type="EMBL" id="CATQJA010002476">
    <property type="protein sequence ID" value="CAJ0570801.1"/>
    <property type="molecule type" value="Genomic_DNA"/>
</dbReference>
<dbReference type="Proteomes" id="UP001177023">
    <property type="component" value="Unassembled WGS sequence"/>
</dbReference>
<gene>
    <name evidence="2" type="ORF">MSPICULIGERA_LOCUS9237</name>
</gene>
<feature type="non-terminal residue" evidence="2">
    <location>
        <position position="282"/>
    </location>
</feature>
<dbReference type="Gene3D" id="2.60.120.380">
    <property type="match status" value="1"/>
</dbReference>
<dbReference type="InterPro" id="IPR022683">
    <property type="entry name" value="Calpain_III"/>
</dbReference>
<evidence type="ECO:0000313" key="2">
    <source>
        <dbReference type="EMBL" id="CAJ0570801.1"/>
    </source>
</evidence>
<dbReference type="GO" id="GO:0009653">
    <property type="term" value="P:anatomical structure morphogenesis"/>
    <property type="evidence" value="ECO:0007669"/>
    <property type="project" value="TreeGrafter"/>
</dbReference>
<dbReference type="PANTHER" id="PTHR23312:SF8">
    <property type="entry name" value="ARMADILLO REPEAT-CONTAINING PROTEIN 5"/>
    <property type="match status" value="1"/>
</dbReference>
<organism evidence="2 3">
    <name type="scientific">Mesorhabditis spiculigera</name>
    <dbReference type="NCBI Taxonomy" id="96644"/>
    <lineage>
        <taxon>Eukaryota</taxon>
        <taxon>Metazoa</taxon>
        <taxon>Ecdysozoa</taxon>
        <taxon>Nematoda</taxon>
        <taxon>Chromadorea</taxon>
        <taxon>Rhabditida</taxon>
        <taxon>Rhabditina</taxon>
        <taxon>Rhabditomorpha</taxon>
        <taxon>Rhabditoidea</taxon>
        <taxon>Rhabditidae</taxon>
        <taxon>Mesorhabditinae</taxon>
        <taxon>Mesorhabditis</taxon>
    </lineage>
</organism>
<protein>
    <recommendedName>
        <fullName evidence="1">Peptidase C2 calpain domain-containing protein</fullName>
    </recommendedName>
</protein>
<evidence type="ECO:0000259" key="1">
    <source>
        <dbReference type="SMART" id="SM00720"/>
    </source>
</evidence>
<accession>A0AA36CMP7</accession>
<dbReference type="Gene3D" id="3.30.710.10">
    <property type="entry name" value="Potassium Channel Kv1.1, Chain A"/>
    <property type="match status" value="1"/>
</dbReference>
<dbReference type="SMART" id="SM00720">
    <property type="entry name" value="calpain_III"/>
    <property type="match status" value="1"/>
</dbReference>
<dbReference type="InterPro" id="IPR011333">
    <property type="entry name" value="SKP1/BTB/POZ_sf"/>
</dbReference>
<dbReference type="CDD" id="cd18186">
    <property type="entry name" value="BTB_POZ_ZBTB_KLHL-like"/>
    <property type="match status" value="1"/>
</dbReference>
<name>A0AA36CMP7_9BILA</name>